<keyword evidence="1" id="KW-1133">Transmembrane helix</keyword>
<organism evidence="2 3">
    <name type="scientific">Shimia sagamensis</name>
    <dbReference type="NCBI Taxonomy" id="1566352"/>
    <lineage>
        <taxon>Bacteria</taxon>
        <taxon>Pseudomonadati</taxon>
        <taxon>Pseudomonadota</taxon>
        <taxon>Alphaproteobacteria</taxon>
        <taxon>Rhodobacterales</taxon>
        <taxon>Roseobacteraceae</taxon>
    </lineage>
</organism>
<evidence type="ECO:0000256" key="1">
    <source>
        <dbReference type="SAM" id="Phobius"/>
    </source>
</evidence>
<dbReference type="RefSeq" id="WP_283424709.1">
    <property type="nucleotide sequence ID" value="NZ_FXTY01000001.1"/>
</dbReference>
<sequence>MSNDEFQARIKRLQSKTQDVPSPKIQSNDLGGFSWGSAFTGFILSLVIGFAFSNLQAISDMAPQSIKDGPAPGIFGVPVAVISFLWVIVTPIWFFRTVMKGAASGWSVTPSGFPLGLFAGMALTFLTVQFFS</sequence>
<protein>
    <recommendedName>
        <fullName evidence="4">Yip1 domain-containing protein</fullName>
    </recommendedName>
</protein>
<name>A0ABY1NFT0_9RHOB</name>
<evidence type="ECO:0000313" key="3">
    <source>
        <dbReference type="Proteomes" id="UP001157961"/>
    </source>
</evidence>
<keyword evidence="1" id="KW-0472">Membrane</keyword>
<dbReference type="EMBL" id="FXTY01000001">
    <property type="protein sequence ID" value="SMP08392.1"/>
    <property type="molecule type" value="Genomic_DNA"/>
</dbReference>
<keyword evidence="1" id="KW-0812">Transmembrane</keyword>
<feature type="transmembrane region" description="Helical" evidence="1">
    <location>
        <begin position="113"/>
        <end position="131"/>
    </location>
</feature>
<comment type="caution">
    <text evidence="2">The sequence shown here is derived from an EMBL/GenBank/DDBJ whole genome shotgun (WGS) entry which is preliminary data.</text>
</comment>
<feature type="transmembrane region" description="Helical" evidence="1">
    <location>
        <begin position="32"/>
        <end position="52"/>
    </location>
</feature>
<reference evidence="2 3" key="1">
    <citation type="submission" date="2017-05" db="EMBL/GenBank/DDBJ databases">
        <authorList>
            <person name="Varghese N."/>
            <person name="Submissions S."/>
        </authorList>
    </citation>
    <scope>NUCLEOTIDE SEQUENCE [LARGE SCALE GENOMIC DNA]</scope>
    <source>
        <strain evidence="2 3">DSM 29734</strain>
    </source>
</reference>
<keyword evidence="3" id="KW-1185">Reference proteome</keyword>
<gene>
    <name evidence="2" type="ORF">SAMN06265373_101876</name>
</gene>
<dbReference type="Proteomes" id="UP001157961">
    <property type="component" value="Unassembled WGS sequence"/>
</dbReference>
<proteinExistence type="predicted"/>
<accession>A0ABY1NFT0</accession>
<feature type="transmembrane region" description="Helical" evidence="1">
    <location>
        <begin position="73"/>
        <end position="93"/>
    </location>
</feature>
<evidence type="ECO:0008006" key="4">
    <source>
        <dbReference type="Google" id="ProtNLM"/>
    </source>
</evidence>
<evidence type="ECO:0000313" key="2">
    <source>
        <dbReference type="EMBL" id="SMP08392.1"/>
    </source>
</evidence>